<evidence type="ECO:0000313" key="2">
    <source>
        <dbReference type="EMBL" id="PYC77720.1"/>
    </source>
</evidence>
<dbReference type="RefSeq" id="WP_110670912.1">
    <property type="nucleotide sequence ID" value="NZ_PYBW01000057.1"/>
</dbReference>
<evidence type="ECO:0008006" key="4">
    <source>
        <dbReference type="Google" id="ProtNLM"/>
    </source>
</evidence>
<dbReference type="AlphaFoldDB" id="A0A2V4P0Q0"/>
<evidence type="ECO:0000256" key="1">
    <source>
        <dbReference type="SAM" id="SignalP"/>
    </source>
</evidence>
<dbReference type="EMBL" id="PYBW01000057">
    <property type="protein sequence ID" value="PYC77720.1"/>
    <property type="molecule type" value="Genomic_DNA"/>
</dbReference>
<name>A0A2V4P0Q0_9ACTN</name>
<comment type="caution">
    <text evidence="2">The sequence shown here is derived from an EMBL/GenBank/DDBJ whole genome shotgun (WGS) entry which is preliminary data.</text>
</comment>
<keyword evidence="3" id="KW-1185">Reference proteome</keyword>
<dbReference type="Proteomes" id="UP000248039">
    <property type="component" value="Unassembled WGS sequence"/>
</dbReference>
<sequence length="149" mass="14825">MTRSLLLAAGSAALALLGAAPATAVAAPADPAPVTTCGYGGLQSGLWTKVCGTVYGGTVTLTGQISLAGPPSPGSPAPQPQQLSTTLTAYQGTQQLGQAQQGVVFTASTVQTNPLTVNASCGSTVHAVFSVSSYPWYNTPVTVDLPTTC</sequence>
<feature type="chain" id="PRO_5038468428" description="Secreted protein" evidence="1">
    <location>
        <begin position="27"/>
        <end position="149"/>
    </location>
</feature>
<feature type="signal peptide" evidence="1">
    <location>
        <begin position="1"/>
        <end position="26"/>
    </location>
</feature>
<accession>A0A2V4P0Q0</accession>
<gene>
    <name evidence="2" type="ORF">C7C46_18180</name>
</gene>
<keyword evidence="1" id="KW-0732">Signal</keyword>
<protein>
    <recommendedName>
        <fullName evidence="4">Secreted protein</fullName>
    </recommendedName>
</protein>
<reference evidence="2 3" key="1">
    <citation type="submission" date="2018-03" db="EMBL/GenBank/DDBJ databases">
        <title>Bioinformatic expansion and discovery of thiopeptide antibiotics.</title>
        <authorList>
            <person name="Schwalen C.J."/>
            <person name="Hudson G.A."/>
            <person name="Mitchell D.A."/>
        </authorList>
    </citation>
    <scope>NUCLEOTIDE SEQUENCE [LARGE SCALE GENOMIC DNA]</scope>
    <source>
        <strain evidence="2 3">ATCC 21389</strain>
    </source>
</reference>
<evidence type="ECO:0000313" key="3">
    <source>
        <dbReference type="Proteomes" id="UP000248039"/>
    </source>
</evidence>
<proteinExistence type="predicted"/>
<organism evidence="2 3">
    <name type="scientific">Streptomyces tateyamensis</name>
    <dbReference type="NCBI Taxonomy" id="565073"/>
    <lineage>
        <taxon>Bacteria</taxon>
        <taxon>Bacillati</taxon>
        <taxon>Actinomycetota</taxon>
        <taxon>Actinomycetes</taxon>
        <taxon>Kitasatosporales</taxon>
        <taxon>Streptomycetaceae</taxon>
        <taxon>Streptomyces</taxon>
    </lineage>
</organism>